<reference evidence="3" key="1">
    <citation type="journal article" date="2015" name="PLoS Genet.">
        <title>The dynamic genome and transcriptome of the human fungal pathogen Blastomyces and close relative Emmonsia.</title>
        <authorList>
            <person name="Munoz J.F."/>
            <person name="Gauthier G.M."/>
            <person name="Desjardins C.A."/>
            <person name="Gallo J.E."/>
            <person name="Holder J."/>
            <person name="Sullivan T.D."/>
            <person name="Marty A.J."/>
            <person name="Carmen J.C."/>
            <person name="Chen Z."/>
            <person name="Ding L."/>
            <person name="Gujja S."/>
            <person name="Magrini V."/>
            <person name="Misas E."/>
            <person name="Mitreva M."/>
            <person name="Priest M."/>
            <person name="Saif S."/>
            <person name="Whiston E.A."/>
            <person name="Young S."/>
            <person name="Zeng Q."/>
            <person name="Goldman W.E."/>
            <person name="Mardis E.R."/>
            <person name="Taylor J.W."/>
            <person name="McEwen J.G."/>
            <person name="Clay O.K."/>
            <person name="Klein B.S."/>
            <person name="Cuomo C.A."/>
        </authorList>
    </citation>
    <scope>NUCLEOTIDE SEQUENCE [LARGE SCALE GENOMIC DNA]</scope>
    <source>
        <strain evidence="3">UAMH 3008</strain>
    </source>
</reference>
<dbReference type="Proteomes" id="UP000034164">
    <property type="component" value="Unassembled WGS sequence"/>
</dbReference>
<proteinExistence type="predicted"/>
<accession>A0A0G2HZQ6</accession>
<evidence type="ECO:0000313" key="3">
    <source>
        <dbReference type="Proteomes" id="UP000034164"/>
    </source>
</evidence>
<feature type="non-terminal residue" evidence="2">
    <location>
        <position position="84"/>
    </location>
</feature>
<sequence length="84" mass="8947">MSDRALQVWLRAPSETPVSPSINGGLEHPRPPSPPGERIHRGCRNPGVLRDSGSGWGLSTVGPWLTFRSDSWGKVGPGSRCSSA</sequence>
<protein>
    <submittedName>
        <fullName evidence="2">Uncharacterized protein</fullName>
    </submittedName>
</protein>
<organism evidence="2 3">
    <name type="scientific">[Emmonsia] crescens</name>
    <dbReference type="NCBI Taxonomy" id="73230"/>
    <lineage>
        <taxon>Eukaryota</taxon>
        <taxon>Fungi</taxon>
        <taxon>Dikarya</taxon>
        <taxon>Ascomycota</taxon>
        <taxon>Pezizomycotina</taxon>
        <taxon>Eurotiomycetes</taxon>
        <taxon>Eurotiomycetidae</taxon>
        <taxon>Onygenales</taxon>
        <taxon>Ajellomycetaceae</taxon>
        <taxon>Emergomyces</taxon>
    </lineage>
</organism>
<name>A0A0G2HZQ6_9EURO</name>
<dbReference type="EMBL" id="LCZI01000949">
    <property type="protein sequence ID" value="KKZ63603.1"/>
    <property type="molecule type" value="Genomic_DNA"/>
</dbReference>
<evidence type="ECO:0000313" key="2">
    <source>
        <dbReference type="EMBL" id="KKZ63603.1"/>
    </source>
</evidence>
<dbReference type="VEuPathDB" id="FungiDB:EMCG_02095"/>
<dbReference type="AlphaFoldDB" id="A0A0G2HZQ6"/>
<gene>
    <name evidence="2" type="ORF">EMCG_02095</name>
</gene>
<evidence type="ECO:0000256" key="1">
    <source>
        <dbReference type="SAM" id="MobiDB-lite"/>
    </source>
</evidence>
<feature type="region of interest" description="Disordered" evidence="1">
    <location>
        <begin position="1"/>
        <end position="56"/>
    </location>
</feature>
<dbReference type="OrthoDB" id="4190105at2759"/>
<comment type="caution">
    <text evidence="2">The sequence shown here is derived from an EMBL/GenBank/DDBJ whole genome shotgun (WGS) entry which is preliminary data.</text>
</comment>